<evidence type="ECO:0000256" key="1">
    <source>
        <dbReference type="SAM" id="MobiDB-lite"/>
    </source>
</evidence>
<feature type="compositionally biased region" description="Low complexity" evidence="1">
    <location>
        <begin position="32"/>
        <end position="52"/>
    </location>
</feature>
<organism evidence="2">
    <name type="scientific">hydrothermal vent metagenome</name>
    <dbReference type="NCBI Taxonomy" id="652676"/>
    <lineage>
        <taxon>unclassified sequences</taxon>
        <taxon>metagenomes</taxon>
        <taxon>ecological metagenomes</taxon>
    </lineage>
</organism>
<proteinExistence type="predicted"/>
<accession>A0A3B1DZQ6</accession>
<feature type="region of interest" description="Disordered" evidence="1">
    <location>
        <begin position="23"/>
        <end position="52"/>
    </location>
</feature>
<name>A0A3B1DZQ6_9ZZZZ</name>
<sequence length="452" mass="48328">MRLLQVCVAVVVVCAVAVCAQPEEEAPPPTSGSPVSPSPVSDPAAPSDSSPAAGSMEVAAHLWAVIGRYRFAATADRVRVTLVQPSGRSDMLSFVVRCVPGAAGLVRLELGELIVVARQGEMRAVHAKDPTTFVELRASAESTGPAGVVRELLPPLALPQLSLAFDPAEVDWCPLVTGLRWESAERLLIEGHDGVRLRGRTDIGEARLDLAGGRVRRFEADLDTEGTRLIIECEPFDPGDPAEWVLEVEGRRMVDRLEALRPLGARVRVGERLPRIEMLTVDTQEELVLGGDPDAGLAGKSRLHAVLLLRDDAPAAETEAIVASVLAGMTECRRELLRGRIDGRYAKRVRLVDLVGVIQAETSGGILDRLNTQAEAWHRAAGSVLPAESVSPVLAWQADGSRLLDRLSPGARAVLVMHDDRGTIRAVLPMEAETSSEAVRDALVAGVPGIQE</sequence>
<dbReference type="AlphaFoldDB" id="A0A3B1DZQ6"/>
<gene>
    <name evidence="2" type="ORF">MNBD_PLANCTO03-179</name>
</gene>
<dbReference type="EMBL" id="UOGK01000767">
    <property type="protein sequence ID" value="VAX42843.1"/>
    <property type="molecule type" value="Genomic_DNA"/>
</dbReference>
<reference evidence="2" key="1">
    <citation type="submission" date="2018-06" db="EMBL/GenBank/DDBJ databases">
        <authorList>
            <person name="Zhirakovskaya E."/>
        </authorList>
    </citation>
    <scope>NUCLEOTIDE SEQUENCE</scope>
</reference>
<protein>
    <submittedName>
        <fullName evidence="2">Uncharacterized protein</fullName>
    </submittedName>
</protein>
<evidence type="ECO:0000313" key="2">
    <source>
        <dbReference type="EMBL" id="VAX42843.1"/>
    </source>
</evidence>